<dbReference type="InterPro" id="IPR056427">
    <property type="entry name" value="G1RFP_dom"/>
</dbReference>
<dbReference type="RefSeq" id="YP_009950151.1">
    <property type="nucleotide sequence ID" value="NC_051588.1"/>
</dbReference>
<evidence type="ECO:0000259" key="1">
    <source>
        <dbReference type="Pfam" id="PF24182"/>
    </source>
</evidence>
<dbReference type="GeneID" id="60321668"/>
<feature type="domain" description="Gene 1 ring forming protein" evidence="1">
    <location>
        <begin position="17"/>
        <end position="50"/>
    </location>
</feature>
<dbReference type="KEGG" id="vg:60321668"/>
<evidence type="ECO:0000313" key="3">
    <source>
        <dbReference type="Proteomes" id="UP000259472"/>
    </source>
</evidence>
<name>A0A345KUY7_9CAUD</name>
<keyword evidence="3" id="KW-1185">Reference proteome</keyword>
<dbReference type="EMBL" id="MH509442">
    <property type="protein sequence ID" value="AXH46839.1"/>
    <property type="molecule type" value="Genomic_DNA"/>
</dbReference>
<accession>A0A345KUY7</accession>
<dbReference type="Proteomes" id="UP000259472">
    <property type="component" value="Segment"/>
</dbReference>
<organism evidence="2 3">
    <name type="scientific">Mycobacterium phage Aminay</name>
    <dbReference type="NCBI Taxonomy" id="2250291"/>
    <lineage>
        <taxon>Viruses</taxon>
        <taxon>Duplodnaviria</taxon>
        <taxon>Heunggongvirae</taxon>
        <taxon>Uroviricota</taxon>
        <taxon>Caudoviricetes</taxon>
        <taxon>Weiservirinae</taxon>
        <taxon>Aminayvirus</taxon>
        <taxon>Aminayvirus aminay</taxon>
    </lineage>
</organism>
<reference evidence="3" key="1">
    <citation type="submission" date="2018-06" db="EMBL/GenBank/DDBJ databases">
        <authorList>
            <person name="Zhirakovskaya E."/>
        </authorList>
    </citation>
    <scope>NUCLEOTIDE SEQUENCE [LARGE SCALE GENOMIC DNA]</scope>
</reference>
<proteinExistence type="predicted"/>
<evidence type="ECO:0000313" key="2">
    <source>
        <dbReference type="EMBL" id="AXH46839.1"/>
    </source>
</evidence>
<dbReference type="Pfam" id="PF24182">
    <property type="entry name" value="G1RFP"/>
    <property type="match status" value="1"/>
</dbReference>
<sequence length="54" mass="5802">MLDTYTIPPVAPELLSARVEVLRLALQAHGNGFAEGSIVKTAREFAAFVEQADS</sequence>
<protein>
    <recommendedName>
        <fullName evidence="1">Gene 1 ring forming protein domain-containing protein</fullName>
    </recommendedName>
</protein>
<gene>
    <name evidence="2" type="primary">1</name>
    <name evidence="2" type="ORF">SEA_AMINAY_1</name>
</gene>